<dbReference type="AlphaFoldDB" id="A0A834CNW9"/>
<comment type="caution">
    <text evidence="7">The sequence shown here is derived from an EMBL/GenBank/DDBJ whole genome shotgun (WGS) entry which is preliminary data.</text>
</comment>
<evidence type="ECO:0000313" key="7">
    <source>
        <dbReference type="EMBL" id="KAF6730091.1"/>
    </source>
</evidence>
<evidence type="ECO:0000256" key="5">
    <source>
        <dbReference type="SAM" id="Phobius"/>
    </source>
</evidence>
<proteinExistence type="predicted"/>
<gene>
    <name evidence="7" type="ORF">FQA47_011996</name>
</gene>
<dbReference type="SUPFAM" id="SSF81321">
    <property type="entry name" value="Family A G protein-coupled receptor-like"/>
    <property type="match status" value="1"/>
</dbReference>
<dbReference type="Gene3D" id="1.20.1070.10">
    <property type="entry name" value="Rhodopsin 7-helix transmembrane proteins"/>
    <property type="match status" value="1"/>
</dbReference>
<accession>A0A834CNW9</accession>
<feature type="transmembrane region" description="Helical" evidence="5">
    <location>
        <begin position="12"/>
        <end position="39"/>
    </location>
</feature>
<dbReference type="InterPro" id="IPR017452">
    <property type="entry name" value="GPCR_Rhodpsn_7TM"/>
</dbReference>
<comment type="subcellular location">
    <subcellularLocation>
        <location evidence="1">Membrane</location>
    </subcellularLocation>
</comment>
<protein>
    <recommendedName>
        <fullName evidence="6">G-protein coupled receptors family 1 profile domain-containing protein</fullName>
    </recommendedName>
</protein>
<evidence type="ECO:0000313" key="8">
    <source>
        <dbReference type="Proteomes" id="UP000646548"/>
    </source>
</evidence>
<name>A0A834CNW9_ORYME</name>
<dbReference type="Proteomes" id="UP000646548">
    <property type="component" value="Unassembled WGS sequence"/>
</dbReference>
<evidence type="ECO:0000256" key="3">
    <source>
        <dbReference type="ARBA" id="ARBA00022989"/>
    </source>
</evidence>
<evidence type="ECO:0000256" key="1">
    <source>
        <dbReference type="ARBA" id="ARBA00004370"/>
    </source>
</evidence>
<dbReference type="EMBL" id="WKFB01000245">
    <property type="protein sequence ID" value="KAF6730091.1"/>
    <property type="molecule type" value="Genomic_DNA"/>
</dbReference>
<keyword evidence="3 5" id="KW-1133">Transmembrane helix</keyword>
<dbReference type="GO" id="GO:0016020">
    <property type="term" value="C:membrane"/>
    <property type="evidence" value="ECO:0007669"/>
    <property type="project" value="UniProtKB-SubCell"/>
</dbReference>
<organism evidence="7 8">
    <name type="scientific">Oryzias melastigma</name>
    <name type="common">Marine medaka</name>
    <dbReference type="NCBI Taxonomy" id="30732"/>
    <lineage>
        <taxon>Eukaryota</taxon>
        <taxon>Metazoa</taxon>
        <taxon>Chordata</taxon>
        <taxon>Craniata</taxon>
        <taxon>Vertebrata</taxon>
        <taxon>Euteleostomi</taxon>
        <taxon>Actinopterygii</taxon>
        <taxon>Neopterygii</taxon>
        <taxon>Teleostei</taxon>
        <taxon>Neoteleostei</taxon>
        <taxon>Acanthomorphata</taxon>
        <taxon>Ovalentaria</taxon>
        <taxon>Atherinomorphae</taxon>
        <taxon>Beloniformes</taxon>
        <taxon>Adrianichthyidae</taxon>
        <taxon>Oryziinae</taxon>
        <taxon>Oryzias</taxon>
    </lineage>
</organism>
<evidence type="ECO:0000259" key="6">
    <source>
        <dbReference type="PROSITE" id="PS50262"/>
    </source>
</evidence>
<sequence length="197" mass="22480">MLLLWWNGPPLLLLLAMNLTLVPLTRVVVCVNAYCWLHVYGLLLVQNMVPVHKAVDIAVYARISLLLIIFTKISMTVKLLLVARYQVMREPPGADRDSKKESLLIMVLVVILFLLLWSPSMLYTILSSLTGKHVYMKNDAVNPFKMLARGNALCTPSLYLWASPSLRAAVRGTWSRVCFCCCRRSCKARQKRKIHFF</sequence>
<evidence type="ECO:0000256" key="2">
    <source>
        <dbReference type="ARBA" id="ARBA00022692"/>
    </source>
</evidence>
<reference evidence="7" key="1">
    <citation type="journal article" name="BMC Genomics">
        <title>Long-read sequencing and de novo genome assembly of marine medaka (Oryzias melastigma).</title>
        <authorList>
            <person name="Liang P."/>
            <person name="Saqib H.S.A."/>
            <person name="Ni X."/>
            <person name="Shen Y."/>
        </authorList>
    </citation>
    <scope>NUCLEOTIDE SEQUENCE</scope>
    <source>
        <strain evidence="7">Bigg-433</strain>
    </source>
</reference>
<evidence type="ECO:0000256" key="4">
    <source>
        <dbReference type="ARBA" id="ARBA00023136"/>
    </source>
</evidence>
<dbReference type="PROSITE" id="PS50262">
    <property type="entry name" value="G_PROTEIN_RECEP_F1_2"/>
    <property type="match status" value="1"/>
</dbReference>
<feature type="transmembrane region" description="Helical" evidence="5">
    <location>
        <begin position="103"/>
        <end position="126"/>
    </location>
</feature>
<keyword evidence="4 5" id="KW-0472">Membrane</keyword>
<keyword evidence="2 5" id="KW-0812">Transmembrane</keyword>
<feature type="transmembrane region" description="Helical" evidence="5">
    <location>
        <begin position="59"/>
        <end position="82"/>
    </location>
</feature>
<feature type="domain" description="G-protein coupled receptors family 1 profile" evidence="6">
    <location>
        <begin position="1"/>
        <end position="159"/>
    </location>
</feature>